<dbReference type="GO" id="GO:0009245">
    <property type="term" value="P:lipid A biosynthetic process"/>
    <property type="evidence" value="ECO:0007669"/>
    <property type="project" value="UniProtKB-UniRule"/>
</dbReference>
<protein>
    <recommendedName>
        <fullName evidence="8">3-hydroxyacyl-[acyl-carrier-protein] dehydratase FabZ</fullName>
        <ecNumber evidence="8">4.2.1.59</ecNumber>
    </recommendedName>
    <alternativeName>
        <fullName evidence="8">(3R)-hydroxymyristoyl-[acyl-carrier-protein] dehydratase</fullName>
        <shortName evidence="8">(3R)-hydroxymyristoyl-ACP dehydrase</shortName>
    </alternativeName>
    <alternativeName>
        <fullName evidence="8">Beta-hydroxyacyl-ACP dehydratase</fullName>
    </alternativeName>
</protein>
<evidence type="ECO:0000313" key="9">
    <source>
        <dbReference type="EMBL" id="HGG99211.1"/>
    </source>
</evidence>
<dbReference type="Pfam" id="PF07977">
    <property type="entry name" value="FabA"/>
    <property type="match status" value="1"/>
</dbReference>
<evidence type="ECO:0000256" key="1">
    <source>
        <dbReference type="ARBA" id="ARBA00004496"/>
    </source>
</evidence>
<dbReference type="NCBIfam" id="TIGR01750">
    <property type="entry name" value="fabZ"/>
    <property type="match status" value="1"/>
</dbReference>
<dbReference type="GO" id="GO:0005737">
    <property type="term" value="C:cytoplasm"/>
    <property type="evidence" value="ECO:0007669"/>
    <property type="project" value="UniProtKB-SubCell"/>
</dbReference>
<gene>
    <name evidence="8 9" type="primary">fabZ</name>
    <name evidence="9" type="ORF">ENV75_01990</name>
</gene>
<dbReference type="GO" id="GO:0006633">
    <property type="term" value="P:fatty acid biosynthetic process"/>
    <property type="evidence" value="ECO:0007669"/>
    <property type="project" value="UniProtKB-UniRule"/>
</dbReference>
<evidence type="ECO:0000256" key="6">
    <source>
        <dbReference type="ARBA" id="ARBA00023239"/>
    </source>
</evidence>
<comment type="function">
    <text evidence="7 8">Involved in unsaturated fatty acids biosynthesis. Catalyzes the dehydration of short chain beta-hydroxyacyl-ACPs and long chain saturated and unsaturated beta-hydroxyacyl-ACPs.</text>
</comment>
<comment type="caution">
    <text evidence="9">The sequence shown here is derived from an EMBL/GenBank/DDBJ whole genome shotgun (WGS) entry which is preliminary data.</text>
</comment>
<evidence type="ECO:0000256" key="2">
    <source>
        <dbReference type="ARBA" id="ARBA00022490"/>
    </source>
</evidence>
<dbReference type="PANTHER" id="PTHR30272:SF1">
    <property type="entry name" value="3-HYDROXYACYL-[ACYL-CARRIER-PROTEIN] DEHYDRATASE"/>
    <property type="match status" value="1"/>
</dbReference>
<keyword evidence="6 8" id="KW-0456">Lyase</keyword>
<organism evidence="9">
    <name type="scientific">Thermodesulfovibrio aggregans</name>
    <dbReference type="NCBI Taxonomy" id="86166"/>
    <lineage>
        <taxon>Bacteria</taxon>
        <taxon>Pseudomonadati</taxon>
        <taxon>Nitrospirota</taxon>
        <taxon>Thermodesulfovibrionia</taxon>
        <taxon>Thermodesulfovibrionales</taxon>
        <taxon>Thermodesulfovibrionaceae</taxon>
        <taxon>Thermodesulfovibrio</taxon>
    </lineage>
</organism>
<dbReference type="GO" id="GO:0019171">
    <property type="term" value="F:(3R)-hydroxyacyl-[acyl-carrier-protein] dehydratase activity"/>
    <property type="evidence" value="ECO:0007669"/>
    <property type="project" value="UniProtKB-EC"/>
</dbReference>
<comment type="subcellular location">
    <subcellularLocation>
        <location evidence="1 8">Cytoplasm</location>
    </subcellularLocation>
</comment>
<sequence>MTDIKEIMDILPHRYPFLLVDRVLEIVPNERIVGIKNVTINEPFFQGHFPGNPVMPGVLIVEAMAQVAGVLAFKSGMEGTGVLFLSIEKVKFRKPIIPGDQIRFEVNVLHRRGGVWKFSGIARVDEKIATEAEFTAMVTGEGKS</sequence>
<name>A0A7C4EPJ8_9BACT</name>
<accession>A0A7C4EPJ8</accession>
<proteinExistence type="inferred from homology"/>
<evidence type="ECO:0000256" key="8">
    <source>
        <dbReference type="HAMAP-Rule" id="MF_00406"/>
    </source>
</evidence>
<comment type="catalytic activity">
    <reaction evidence="8">
        <text>a (3R)-hydroxyacyl-[ACP] = a (2E)-enoyl-[ACP] + H2O</text>
        <dbReference type="Rhea" id="RHEA:13097"/>
        <dbReference type="Rhea" id="RHEA-COMP:9925"/>
        <dbReference type="Rhea" id="RHEA-COMP:9945"/>
        <dbReference type="ChEBI" id="CHEBI:15377"/>
        <dbReference type="ChEBI" id="CHEBI:78784"/>
        <dbReference type="ChEBI" id="CHEBI:78827"/>
        <dbReference type="EC" id="4.2.1.59"/>
    </reaction>
</comment>
<dbReference type="NCBIfam" id="NF000582">
    <property type="entry name" value="PRK00006.1"/>
    <property type="match status" value="1"/>
</dbReference>
<evidence type="ECO:0000256" key="7">
    <source>
        <dbReference type="ARBA" id="ARBA00025049"/>
    </source>
</evidence>
<dbReference type="EMBL" id="DTHO01000018">
    <property type="protein sequence ID" value="HGG99211.1"/>
    <property type="molecule type" value="Genomic_DNA"/>
</dbReference>
<evidence type="ECO:0000256" key="5">
    <source>
        <dbReference type="ARBA" id="ARBA00023098"/>
    </source>
</evidence>
<dbReference type="CDD" id="cd01288">
    <property type="entry name" value="FabZ"/>
    <property type="match status" value="1"/>
</dbReference>
<dbReference type="EC" id="4.2.1.59" evidence="8"/>
<dbReference type="FunFam" id="3.10.129.10:FF:000001">
    <property type="entry name" value="3-hydroxyacyl-[acyl-carrier-protein] dehydratase FabZ"/>
    <property type="match status" value="1"/>
</dbReference>
<comment type="similarity">
    <text evidence="8">Belongs to the thioester dehydratase family. FabZ subfamily.</text>
</comment>
<evidence type="ECO:0000256" key="3">
    <source>
        <dbReference type="ARBA" id="ARBA00022516"/>
    </source>
</evidence>
<keyword evidence="2 8" id="KW-0963">Cytoplasm</keyword>
<reference evidence="9" key="1">
    <citation type="journal article" date="2020" name="mSystems">
        <title>Genome- and Community-Level Interaction Insights into Carbon Utilization and Element Cycling Functions of Hydrothermarchaeota in Hydrothermal Sediment.</title>
        <authorList>
            <person name="Zhou Z."/>
            <person name="Liu Y."/>
            <person name="Xu W."/>
            <person name="Pan J."/>
            <person name="Luo Z.H."/>
            <person name="Li M."/>
        </authorList>
    </citation>
    <scope>NUCLEOTIDE SEQUENCE [LARGE SCALE GENOMIC DNA]</scope>
    <source>
        <strain evidence="9">SpSt-788</strain>
    </source>
</reference>
<dbReference type="Gene3D" id="3.10.129.10">
    <property type="entry name" value="Hotdog Thioesterase"/>
    <property type="match status" value="1"/>
</dbReference>
<dbReference type="InterPro" id="IPR010084">
    <property type="entry name" value="FabZ"/>
</dbReference>
<dbReference type="AlphaFoldDB" id="A0A7C4EPJ8"/>
<keyword evidence="3 8" id="KW-0444">Lipid biosynthesis</keyword>
<keyword evidence="4 8" id="KW-0441">Lipid A biosynthesis</keyword>
<keyword evidence="5 8" id="KW-0443">Lipid metabolism</keyword>
<evidence type="ECO:0000256" key="4">
    <source>
        <dbReference type="ARBA" id="ARBA00022556"/>
    </source>
</evidence>
<dbReference type="InterPro" id="IPR029069">
    <property type="entry name" value="HotDog_dom_sf"/>
</dbReference>
<dbReference type="GO" id="GO:0016020">
    <property type="term" value="C:membrane"/>
    <property type="evidence" value="ECO:0007669"/>
    <property type="project" value="GOC"/>
</dbReference>
<dbReference type="InterPro" id="IPR013114">
    <property type="entry name" value="FabA_FabZ"/>
</dbReference>
<dbReference type="HAMAP" id="MF_00406">
    <property type="entry name" value="FabZ"/>
    <property type="match status" value="1"/>
</dbReference>
<feature type="active site" evidence="8">
    <location>
        <position position="48"/>
    </location>
</feature>
<dbReference type="PANTHER" id="PTHR30272">
    <property type="entry name" value="3-HYDROXYACYL-[ACYL-CARRIER-PROTEIN] DEHYDRATASE"/>
    <property type="match status" value="1"/>
</dbReference>
<dbReference type="SUPFAM" id="SSF54637">
    <property type="entry name" value="Thioesterase/thiol ester dehydrase-isomerase"/>
    <property type="match status" value="1"/>
</dbReference>